<organism evidence="1 2">
    <name type="scientific">Blastopirellula marina</name>
    <dbReference type="NCBI Taxonomy" id="124"/>
    <lineage>
        <taxon>Bacteria</taxon>
        <taxon>Pseudomonadati</taxon>
        <taxon>Planctomycetota</taxon>
        <taxon>Planctomycetia</taxon>
        <taxon>Pirellulales</taxon>
        <taxon>Pirellulaceae</taxon>
        <taxon>Blastopirellula</taxon>
    </lineage>
</organism>
<dbReference type="AlphaFoldDB" id="A0A2S8FMN0"/>
<name>A0A2S8FMN0_9BACT</name>
<dbReference type="OrthoDB" id="10009006at2"/>
<dbReference type="RefSeq" id="WP_105353124.1">
    <property type="nucleotide sequence ID" value="NZ_PUIA01000035.1"/>
</dbReference>
<reference evidence="1 2" key="1">
    <citation type="submission" date="2018-02" db="EMBL/GenBank/DDBJ databases">
        <title>Comparative genomes isolates from brazilian mangrove.</title>
        <authorList>
            <person name="Araujo J.E."/>
            <person name="Taketani R.G."/>
            <person name="Silva M.C.P."/>
            <person name="Loureco M.V."/>
            <person name="Andreote F.D."/>
        </authorList>
    </citation>
    <scope>NUCLEOTIDE SEQUENCE [LARGE SCALE GENOMIC DNA]</scope>
    <source>
        <strain evidence="1 2">HEX-2 MGV</strain>
    </source>
</reference>
<dbReference type="Proteomes" id="UP000240009">
    <property type="component" value="Unassembled WGS sequence"/>
</dbReference>
<accession>A0A2S8FMN0</accession>
<proteinExistence type="predicted"/>
<gene>
    <name evidence="1" type="ORF">C5Y96_11155</name>
</gene>
<dbReference type="EMBL" id="PUIA01000035">
    <property type="protein sequence ID" value="PQO33397.1"/>
    <property type="molecule type" value="Genomic_DNA"/>
</dbReference>
<evidence type="ECO:0000313" key="2">
    <source>
        <dbReference type="Proteomes" id="UP000240009"/>
    </source>
</evidence>
<protein>
    <submittedName>
        <fullName evidence="1">Uncharacterized protein</fullName>
    </submittedName>
</protein>
<evidence type="ECO:0000313" key="1">
    <source>
        <dbReference type="EMBL" id="PQO33397.1"/>
    </source>
</evidence>
<sequence length="141" mass="15201">MPSPIAENIILRWHPPQQGSGLGEMWFLRGIHPDGSYYGEIHVRIQGKLVGTSVQGAISASQRHEIGELIKSLSQYEPSVRLPSGSWNGLIATGPIGSPVVVLKYAAAECPHKEIADKFARIVTLVEPHLAVAAETLRSGC</sequence>
<comment type="caution">
    <text evidence="1">The sequence shown here is derived from an EMBL/GenBank/DDBJ whole genome shotgun (WGS) entry which is preliminary data.</text>
</comment>